<feature type="active site" evidence="9">
    <location>
        <position position="38"/>
    </location>
</feature>
<keyword evidence="3 9" id="KW-0479">Metal-binding</keyword>
<comment type="subcellular location">
    <subcellularLocation>
        <location evidence="9">Cytoplasm</location>
    </subcellularLocation>
</comment>
<keyword evidence="5 9" id="KW-0093">Biotin biosynthesis</keyword>
<feature type="binding site" evidence="9">
    <location>
        <position position="117"/>
    </location>
    <ligand>
        <name>Mg(2+)</name>
        <dbReference type="ChEBI" id="CHEBI:18420"/>
    </ligand>
</feature>
<dbReference type="SUPFAM" id="SSF52540">
    <property type="entry name" value="P-loop containing nucleoside triphosphate hydrolases"/>
    <property type="match status" value="1"/>
</dbReference>
<comment type="catalytic activity">
    <reaction evidence="8">
        <text>(7R,8S)-8-amino-7-(carboxyamino)nonanoate + ATP = (4R,5S)-dethiobiotin + ADP + phosphate + H(+)</text>
        <dbReference type="Rhea" id="RHEA:63684"/>
        <dbReference type="ChEBI" id="CHEBI:15378"/>
        <dbReference type="ChEBI" id="CHEBI:30616"/>
        <dbReference type="ChEBI" id="CHEBI:43474"/>
        <dbReference type="ChEBI" id="CHEBI:149470"/>
        <dbReference type="ChEBI" id="CHEBI:149473"/>
        <dbReference type="ChEBI" id="CHEBI:456216"/>
    </reaction>
</comment>
<dbReference type="GO" id="GO:0009102">
    <property type="term" value="P:biotin biosynthetic process"/>
    <property type="evidence" value="ECO:0007669"/>
    <property type="project" value="UniProtKB-UniRule"/>
</dbReference>
<comment type="subunit">
    <text evidence="9">Homodimer.</text>
</comment>
<dbReference type="EMBL" id="DWWS01000073">
    <property type="protein sequence ID" value="HJC25866.1"/>
    <property type="molecule type" value="Genomic_DNA"/>
</dbReference>
<accession>A0A9D2NKF3</accession>
<dbReference type="GO" id="GO:0005524">
    <property type="term" value="F:ATP binding"/>
    <property type="evidence" value="ECO:0007669"/>
    <property type="project" value="UniProtKB-UniRule"/>
</dbReference>
<comment type="caution">
    <text evidence="9">Lacks conserved residue(s) required for the propagation of feature annotation.</text>
</comment>
<dbReference type="Gene3D" id="3.40.50.300">
    <property type="entry name" value="P-loop containing nucleotide triphosphate hydrolases"/>
    <property type="match status" value="1"/>
</dbReference>
<dbReference type="CDD" id="cd03109">
    <property type="entry name" value="DTBS"/>
    <property type="match status" value="1"/>
</dbReference>
<reference evidence="10" key="2">
    <citation type="submission" date="2021-04" db="EMBL/GenBank/DDBJ databases">
        <authorList>
            <person name="Gilroy R."/>
        </authorList>
    </citation>
    <scope>NUCLEOTIDE SEQUENCE</scope>
    <source>
        <strain evidence="10">USAMLcec2-132</strain>
    </source>
</reference>
<dbReference type="InterPro" id="IPR004472">
    <property type="entry name" value="DTB_synth_BioD"/>
</dbReference>
<dbReference type="GO" id="GO:0000287">
    <property type="term" value="F:magnesium ion binding"/>
    <property type="evidence" value="ECO:0007669"/>
    <property type="project" value="UniProtKB-UniRule"/>
</dbReference>
<evidence type="ECO:0000256" key="5">
    <source>
        <dbReference type="ARBA" id="ARBA00022756"/>
    </source>
</evidence>
<name>A0A9D2NKF3_9FIRM</name>
<comment type="pathway">
    <text evidence="9">Cofactor biosynthesis; biotin biosynthesis; biotin from 7,8-diaminononanoate: step 1/2.</text>
</comment>
<dbReference type="NCBIfam" id="TIGR00347">
    <property type="entry name" value="bioD"/>
    <property type="match status" value="1"/>
</dbReference>
<dbReference type="PANTHER" id="PTHR43210:SF2">
    <property type="entry name" value="ATP-DEPENDENT DETHIOBIOTIN SYNTHETASE BIOD 2"/>
    <property type="match status" value="1"/>
</dbReference>
<gene>
    <name evidence="9 10" type="primary">bioD</name>
    <name evidence="10" type="ORF">H9761_19585</name>
</gene>
<comment type="caution">
    <text evidence="10">The sequence shown here is derived from an EMBL/GenBank/DDBJ whole genome shotgun (WGS) entry which is preliminary data.</text>
</comment>
<dbReference type="AlphaFoldDB" id="A0A9D2NKF3"/>
<keyword evidence="2 9" id="KW-0436">Ligase</keyword>
<keyword evidence="7 9" id="KW-0460">Magnesium</keyword>
<feature type="binding site" evidence="9">
    <location>
        <begin position="13"/>
        <end position="18"/>
    </location>
    <ligand>
        <name>ATP</name>
        <dbReference type="ChEBI" id="CHEBI:30616"/>
    </ligand>
</feature>
<evidence type="ECO:0000256" key="2">
    <source>
        <dbReference type="ARBA" id="ARBA00022598"/>
    </source>
</evidence>
<feature type="binding site" evidence="9">
    <location>
        <position position="214"/>
    </location>
    <ligand>
        <name>ATP</name>
        <dbReference type="ChEBI" id="CHEBI:30616"/>
    </ligand>
</feature>
<evidence type="ECO:0000256" key="9">
    <source>
        <dbReference type="HAMAP-Rule" id="MF_00336"/>
    </source>
</evidence>
<feature type="binding site" evidence="9">
    <location>
        <position position="42"/>
    </location>
    <ligand>
        <name>substrate</name>
    </ligand>
</feature>
<evidence type="ECO:0000256" key="8">
    <source>
        <dbReference type="ARBA" id="ARBA00047386"/>
    </source>
</evidence>
<dbReference type="InterPro" id="IPR027417">
    <property type="entry name" value="P-loop_NTPase"/>
</dbReference>
<organism evidence="10 11">
    <name type="scientific">Candidatus Eisenbergiella merdavium</name>
    <dbReference type="NCBI Taxonomy" id="2838551"/>
    <lineage>
        <taxon>Bacteria</taxon>
        <taxon>Bacillati</taxon>
        <taxon>Bacillota</taxon>
        <taxon>Clostridia</taxon>
        <taxon>Lachnospirales</taxon>
        <taxon>Lachnospiraceae</taxon>
        <taxon>Eisenbergiella</taxon>
    </lineage>
</organism>
<dbReference type="GO" id="GO:0005829">
    <property type="term" value="C:cytosol"/>
    <property type="evidence" value="ECO:0007669"/>
    <property type="project" value="TreeGrafter"/>
</dbReference>
<dbReference type="PIRSF" id="PIRSF006755">
    <property type="entry name" value="DTB_synth"/>
    <property type="match status" value="1"/>
</dbReference>
<evidence type="ECO:0000256" key="6">
    <source>
        <dbReference type="ARBA" id="ARBA00022840"/>
    </source>
</evidence>
<feature type="binding site" evidence="9">
    <location>
        <begin position="117"/>
        <end position="120"/>
    </location>
    <ligand>
        <name>ATP</name>
        <dbReference type="ChEBI" id="CHEBI:30616"/>
    </ligand>
</feature>
<feature type="binding site" evidence="9">
    <location>
        <position position="17"/>
    </location>
    <ligand>
        <name>Mg(2+)</name>
        <dbReference type="ChEBI" id="CHEBI:18420"/>
    </ligand>
</feature>
<dbReference type="EC" id="6.3.3.3" evidence="9"/>
<comment type="similarity">
    <text evidence="9">Belongs to the dethiobiotin synthetase family.</text>
</comment>
<dbReference type="HAMAP" id="MF_00336">
    <property type="entry name" value="BioD"/>
    <property type="match status" value="1"/>
</dbReference>
<evidence type="ECO:0000313" key="11">
    <source>
        <dbReference type="Proteomes" id="UP000823891"/>
    </source>
</evidence>
<feature type="binding site" evidence="9">
    <location>
        <begin position="180"/>
        <end position="181"/>
    </location>
    <ligand>
        <name>ATP</name>
        <dbReference type="ChEBI" id="CHEBI:30616"/>
    </ligand>
</feature>
<comment type="function">
    <text evidence="9">Catalyzes a mechanistically unusual reaction, the ATP-dependent insertion of CO2 between the N7 and N8 nitrogen atoms of 7,8-diaminopelargonic acid (DAPA, also called 7,8-diammoniononanoate) to form a ureido ring.</text>
</comment>
<dbReference type="GO" id="GO:0004141">
    <property type="term" value="F:dethiobiotin synthase activity"/>
    <property type="evidence" value="ECO:0007669"/>
    <property type="project" value="UniProtKB-UniRule"/>
</dbReference>
<evidence type="ECO:0000256" key="4">
    <source>
        <dbReference type="ARBA" id="ARBA00022741"/>
    </source>
</evidence>
<keyword evidence="4 9" id="KW-0547">Nucleotide-binding</keyword>
<evidence type="ECO:0000256" key="3">
    <source>
        <dbReference type="ARBA" id="ARBA00022723"/>
    </source>
</evidence>
<comment type="catalytic activity">
    <reaction evidence="9">
        <text>(7R,8S)-7,8-diammoniononanoate + CO2 + ATP = (4R,5S)-dethiobiotin + ADP + phosphate + 3 H(+)</text>
        <dbReference type="Rhea" id="RHEA:15805"/>
        <dbReference type="ChEBI" id="CHEBI:15378"/>
        <dbReference type="ChEBI" id="CHEBI:16526"/>
        <dbReference type="ChEBI" id="CHEBI:30616"/>
        <dbReference type="ChEBI" id="CHEBI:43474"/>
        <dbReference type="ChEBI" id="CHEBI:149469"/>
        <dbReference type="ChEBI" id="CHEBI:149473"/>
        <dbReference type="ChEBI" id="CHEBI:456216"/>
        <dbReference type="EC" id="6.3.3.3"/>
    </reaction>
</comment>
<feature type="binding site" evidence="9">
    <location>
        <position position="56"/>
    </location>
    <ligand>
        <name>ATP</name>
        <dbReference type="ChEBI" id="CHEBI:30616"/>
    </ligand>
</feature>
<dbReference type="PANTHER" id="PTHR43210">
    <property type="entry name" value="DETHIOBIOTIN SYNTHETASE"/>
    <property type="match status" value="1"/>
</dbReference>
<evidence type="ECO:0000256" key="1">
    <source>
        <dbReference type="ARBA" id="ARBA00022490"/>
    </source>
</evidence>
<protein>
    <recommendedName>
        <fullName evidence="9">ATP-dependent dethiobiotin synthetase BioD</fullName>
        <ecNumber evidence="9">6.3.3.3</ecNumber>
    </recommendedName>
    <alternativeName>
        <fullName evidence="9">DTB synthetase</fullName>
        <shortName evidence="9">DTBS</shortName>
    </alternativeName>
    <alternativeName>
        <fullName evidence="9">Dethiobiotin synthase</fullName>
    </alternativeName>
</protein>
<keyword evidence="6 9" id="KW-0067">ATP-binding</keyword>
<evidence type="ECO:0000313" key="10">
    <source>
        <dbReference type="EMBL" id="HJC25866.1"/>
    </source>
</evidence>
<reference evidence="10" key="1">
    <citation type="journal article" date="2021" name="PeerJ">
        <title>Extensive microbial diversity within the chicken gut microbiome revealed by metagenomics and culture.</title>
        <authorList>
            <person name="Gilroy R."/>
            <person name="Ravi A."/>
            <person name="Getino M."/>
            <person name="Pursley I."/>
            <person name="Horton D.L."/>
            <person name="Alikhan N.F."/>
            <person name="Baker D."/>
            <person name="Gharbi K."/>
            <person name="Hall N."/>
            <person name="Watson M."/>
            <person name="Adriaenssens E.M."/>
            <person name="Foster-Nyarko E."/>
            <person name="Jarju S."/>
            <person name="Secka A."/>
            <person name="Antonio M."/>
            <person name="Oren A."/>
            <person name="Chaudhuri R.R."/>
            <person name="La Ragione R."/>
            <person name="Hildebrand F."/>
            <person name="Pallen M.J."/>
        </authorList>
    </citation>
    <scope>NUCLEOTIDE SEQUENCE</scope>
    <source>
        <strain evidence="10">USAMLcec2-132</strain>
    </source>
</reference>
<comment type="cofactor">
    <cofactor evidence="9">
        <name>Mg(2+)</name>
        <dbReference type="ChEBI" id="CHEBI:18420"/>
    </cofactor>
</comment>
<keyword evidence="1 9" id="KW-0963">Cytoplasm</keyword>
<sequence length="232" mass="25027">MSKGLFITGTGTDVGKTFVSGLILKKLRESGKNAAYYKVAMSGNDRRADGSLIPGDALYVKEVSGIGQPLEEMCPYVYEHAFSPHLASRLEGDPVRMDVVKEGFASLCRTYEYVTVEGSGGILCPLREDGERIGLTDVIRALGLGCLLVADAGLGTINSVGLTAFYMKEKEIPLKAILFNRFQPGNVLHEDNLRMCEELTGVKVIACVEEAAGELTISAEELAELYDLVQPG</sequence>
<proteinExistence type="inferred from homology"/>
<evidence type="ECO:0000256" key="7">
    <source>
        <dbReference type="ARBA" id="ARBA00022842"/>
    </source>
</evidence>
<dbReference type="Pfam" id="PF13500">
    <property type="entry name" value="AAA_26"/>
    <property type="match status" value="1"/>
</dbReference>
<feature type="binding site" evidence="9">
    <location>
        <position position="56"/>
    </location>
    <ligand>
        <name>Mg(2+)</name>
        <dbReference type="ChEBI" id="CHEBI:18420"/>
    </ligand>
</feature>
<dbReference type="Proteomes" id="UP000823891">
    <property type="component" value="Unassembled WGS sequence"/>
</dbReference>